<comment type="caution">
    <text evidence="1">The sequence shown here is derived from an EMBL/GenBank/DDBJ whole genome shotgun (WGS) entry which is preliminary data.</text>
</comment>
<dbReference type="AlphaFoldDB" id="A0A512IVX9"/>
<keyword evidence="2" id="KW-1185">Reference proteome</keyword>
<sequence>MLLFIEIVRSYGGTLAGLEPFVELSDYGDPDRLTWGWKAWQWLANENSKNC</sequence>
<evidence type="ECO:0000313" key="1">
    <source>
        <dbReference type="EMBL" id="GEP01861.1"/>
    </source>
</evidence>
<evidence type="ECO:0000313" key="2">
    <source>
        <dbReference type="Proteomes" id="UP000321258"/>
    </source>
</evidence>
<dbReference type="Proteomes" id="UP000321258">
    <property type="component" value="Unassembled WGS sequence"/>
</dbReference>
<gene>
    <name evidence="1" type="ORF">MHA02_42480</name>
</gene>
<organism evidence="1 2">
    <name type="scientific">Methylobacterium haplocladii</name>
    <dbReference type="NCBI Taxonomy" id="1176176"/>
    <lineage>
        <taxon>Bacteria</taxon>
        <taxon>Pseudomonadati</taxon>
        <taxon>Pseudomonadota</taxon>
        <taxon>Alphaproteobacteria</taxon>
        <taxon>Hyphomicrobiales</taxon>
        <taxon>Methylobacteriaceae</taxon>
        <taxon>Methylobacterium</taxon>
    </lineage>
</organism>
<name>A0A512IVX9_9HYPH</name>
<dbReference type="EMBL" id="BJZT01000061">
    <property type="protein sequence ID" value="GEP01861.1"/>
    <property type="molecule type" value="Genomic_DNA"/>
</dbReference>
<proteinExistence type="predicted"/>
<protein>
    <submittedName>
        <fullName evidence="1">Uncharacterized protein</fullName>
    </submittedName>
</protein>
<accession>A0A512IVX9</accession>
<reference evidence="1 2" key="1">
    <citation type="submission" date="2019-07" db="EMBL/GenBank/DDBJ databases">
        <title>Whole genome shotgun sequence of Methylobacterium haplocladii NBRC 107714.</title>
        <authorList>
            <person name="Hosoyama A."/>
            <person name="Uohara A."/>
            <person name="Ohji S."/>
            <person name="Ichikawa N."/>
        </authorList>
    </citation>
    <scope>NUCLEOTIDE SEQUENCE [LARGE SCALE GENOMIC DNA]</scope>
    <source>
        <strain evidence="1 2">NBRC 107714</strain>
    </source>
</reference>